<organism evidence="4 5">
    <name type="scientific">Vulpes vulpes</name>
    <name type="common">Red fox</name>
    <dbReference type="NCBI Taxonomy" id="9627"/>
    <lineage>
        <taxon>Eukaryota</taxon>
        <taxon>Metazoa</taxon>
        <taxon>Chordata</taxon>
        <taxon>Craniata</taxon>
        <taxon>Vertebrata</taxon>
        <taxon>Euteleostomi</taxon>
        <taxon>Mammalia</taxon>
        <taxon>Eutheria</taxon>
        <taxon>Laurasiatheria</taxon>
        <taxon>Carnivora</taxon>
        <taxon>Caniformia</taxon>
        <taxon>Canidae</taxon>
        <taxon>Vulpes</taxon>
    </lineage>
</organism>
<name>A0ABM5A6M2_VULVU</name>
<comment type="subcellular location">
    <subcellularLocation>
        <location evidence="1">Secreted</location>
    </subcellularLocation>
</comment>
<evidence type="ECO:0000313" key="4">
    <source>
        <dbReference type="Proteomes" id="UP001652641"/>
    </source>
</evidence>
<evidence type="ECO:0000256" key="3">
    <source>
        <dbReference type="SAM" id="SignalP"/>
    </source>
</evidence>
<dbReference type="InterPro" id="IPR045860">
    <property type="entry name" value="Snake_toxin-like_sf"/>
</dbReference>
<dbReference type="PANTHER" id="PTHR20914:SF9">
    <property type="entry name" value="COILED, ISOFORM A"/>
    <property type="match status" value="1"/>
</dbReference>
<feature type="signal peptide" evidence="3">
    <location>
        <begin position="1"/>
        <end position="20"/>
    </location>
</feature>
<dbReference type="CDD" id="cd23572">
    <property type="entry name" value="TFP_LU_ECD_PINLYP_rpt2"/>
    <property type="match status" value="1"/>
</dbReference>
<accession>A0ABM5A6M2</accession>
<sequence>MLQLLTALALLGALATPAGTSKMCPACSLLGDCTERTCPPTKEACLFSQMQLENGNLIKNGSCVAPGECREGVYSLTYGPNLSLWVSMACCEDNCSKATRQEAPPKAQLNGLKCHYCFGDKSALCDSRLVMNCTGDQTVCLTLNGTWNGGGPQILKGCATPNVCHLQVNTTLGPEASGFHLISKPECDYMVTTPQPSSPATTTLTKDKLTTCFTCSGLNDCDTVFCAADRNYCLQTLGILALEEGNSVVWRHGSCVASKDCGFGTSISAFTYSSDFSFWINSTCCQGNCQELTPLAILPTSHTLNEFLCPACPSSQPGSCNSSFYMQCRSGETECVQLDLVLVEGGQNMSVRGCGSPDLCSAQAATEGLLVLPGHRLARRPQCSTSQRAVMSSRCHSGAPPGLHLALSMLLVALSTAALC</sequence>
<keyword evidence="2" id="KW-0964">Secreted</keyword>
<keyword evidence="3" id="KW-0732">Signal</keyword>
<dbReference type="Proteomes" id="UP001652641">
    <property type="component" value="Chromosome 1"/>
</dbReference>
<dbReference type="InterPro" id="IPR050918">
    <property type="entry name" value="CNF-like_PLA2_Inhibitor"/>
</dbReference>
<evidence type="ECO:0000256" key="1">
    <source>
        <dbReference type="ARBA" id="ARBA00004613"/>
    </source>
</evidence>
<dbReference type="Gene3D" id="2.10.60.10">
    <property type="entry name" value="CD59"/>
    <property type="match status" value="2"/>
</dbReference>
<dbReference type="RefSeq" id="XP_072610441.1">
    <property type="nucleotide sequence ID" value="XM_072754340.1"/>
</dbReference>
<reference evidence="5" key="2">
    <citation type="submission" date="2025-08" db="UniProtKB">
        <authorList>
            <consortium name="RefSeq"/>
        </authorList>
    </citation>
    <scope>IDENTIFICATION</scope>
    <source>
        <tissue evidence="5">Cell line</tissue>
    </source>
</reference>
<evidence type="ECO:0000313" key="5">
    <source>
        <dbReference type="RefSeq" id="XP_072610441.1"/>
    </source>
</evidence>
<feature type="chain" id="PRO_5045588677" evidence="3">
    <location>
        <begin position="21"/>
        <end position="420"/>
    </location>
</feature>
<gene>
    <name evidence="5" type="primary">LOC140598341</name>
</gene>
<keyword evidence="4" id="KW-1185">Reference proteome</keyword>
<proteinExistence type="predicted"/>
<dbReference type="PANTHER" id="PTHR20914">
    <property type="entry name" value="LY6/PLAUR DOMAIN-CONTAINING PROTEIN 8"/>
    <property type="match status" value="1"/>
</dbReference>
<protein>
    <submittedName>
        <fullName evidence="5">Uncharacterized protein isoform X1</fullName>
    </submittedName>
</protein>
<dbReference type="SUPFAM" id="SSF57302">
    <property type="entry name" value="Snake toxin-like"/>
    <property type="match status" value="2"/>
</dbReference>
<evidence type="ECO:0000256" key="2">
    <source>
        <dbReference type="ARBA" id="ARBA00022525"/>
    </source>
</evidence>
<dbReference type="GeneID" id="140598341"/>
<reference evidence="4" key="1">
    <citation type="submission" date="2025-05" db="UniProtKB">
        <authorList>
            <consortium name="RefSeq"/>
        </authorList>
    </citation>
    <scope>NUCLEOTIDE SEQUENCE [LARGE SCALE GENOMIC DNA]</scope>
</reference>